<dbReference type="Proteomes" id="UP001303160">
    <property type="component" value="Unassembled WGS sequence"/>
</dbReference>
<reference evidence="2" key="1">
    <citation type="journal article" date="2023" name="Mol. Phylogenet. Evol.">
        <title>Genome-scale phylogeny and comparative genomics of the fungal order Sordariales.</title>
        <authorList>
            <person name="Hensen N."/>
            <person name="Bonometti L."/>
            <person name="Westerberg I."/>
            <person name="Brannstrom I.O."/>
            <person name="Guillou S."/>
            <person name="Cros-Aarteil S."/>
            <person name="Calhoun S."/>
            <person name="Haridas S."/>
            <person name="Kuo A."/>
            <person name="Mondo S."/>
            <person name="Pangilinan J."/>
            <person name="Riley R."/>
            <person name="LaButti K."/>
            <person name="Andreopoulos B."/>
            <person name="Lipzen A."/>
            <person name="Chen C."/>
            <person name="Yan M."/>
            <person name="Daum C."/>
            <person name="Ng V."/>
            <person name="Clum A."/>
            <person name="Steindorff A."/>
            <person name="Ohm R.A."/>
            <person name="Martin F."/>
            <person name="Silar P."/>
            <person name="Natvig D.O."/>
            <person name="Lalanne C."/>
            <person name="Gautier V."/>
            <person name="Ament-Velasquez S.L."/>
            <person name="Kruys A."/>
            <person name="Hutchinson M.I."/>
            <person name="Powell A.J."/>
            <person name="Barry K."/>
            <person name="Miller A.N."/>
            <person name="Grigoriev I.V."/>
            <person name="Debuchy R."/>
            <person name="Gladieux P."/>
            <person name="Hiltunen Thoren M."/>
            <person name="Johannesson H."/>
        </authorList>
    </citation>
    <scope>NUCLEOTIDE SEQUENCE</scope>
    <source>
        <strain evidence="2">CBS 315.58</strain>
    </source>
</reference>
<evidence type="ECO:0000256" key="1">
    <source>
        <dbReference type="SAM" id="MobiDB-lite"/>
    </source>
</evidence>
<gene>
    <name evidence="2" type="ORF">QBC40DRAFT_282441</name>
</gene>
<accession>A0AAN6XEG7</accession>
<name>A0AAN6XEG7_9PEZI</name>
<keyword evidence="3" id="KW-1185">Reference proteome</keyword>
<reference evidence="2" key="2">
    <citation type="submission" date="2023-05" db="EMBL/GenBank/DDBJ databases">
        <authorList>
            <consortium name="Lawrence Berkeley National Laboratory"/>
            <person name="Steindorff A."/>
            <person name="Hensen N."/>
            <person name="Bonometti L."/>
            <person name="Westerberg I."/>
            <person name="Brannstrom I.O."/>
            <person name="Guillou S."/>
            <person name="Cros-Aarteil S."/>
            <person name="Calhoun S."/>
            <person name="Haridas S."/>
            <person name="Kuo A."/>
            <person name="Mondo S."/>
            <person name="Pangilinan J."/>
            <person name="Riley R."/>
            <person name="Labutti K."/>
            <person name="Andreopoulos B."/>
            <person name="Lipzen A."/>
            <person name="Chen C."/>
            <person name="Yanf M."/>
            <person name="Daum C."/>
            <person name="Ng V."/>
            <person name="Clum A."/>
            <person name="Ohm R."/>
            <person name="Martin F."/>
            <person name="Silar P."/>
            <person name="Natvig D."/>
            <person name="Lalanne C."/>
            <person name="Gautier V."/>
            <person name="Ament-Velasquez S.L."/>
            <person name="Kruys A."/>
            <person name="Hutchinson M.I."/>
            <person name="Powell A.J."/>
            <person name="Barry K."/>
            <person name="Miller A.N."/>
            <person name="Grigoriev I.V."/>
            <person name="Debuchy R."/>
            <person name="Gladieux P."/>
            <person name="Thoren M.H."/>
            <person name="Johannesson H."/>
        </authorList>
    </citation>
    <scope>NUCLEOTIDE SEQUENCE</scope>
    <source>
        <strain evidence="2">CBS 315.58</strain>
    </source>
</reference>
<comment type="caution">
    <text evidence="2">The sequence shown here is derived from an EMBL/GenBank/DDBJ whole genome shotgun (WGS) entry which is preliminary data.</text>
</comment>
<dbReference type="AlphaFoldDB" id="A0AAN6XEG7"/>
<evidence type="ECO:0000313" key="2">
    <source>
        <dbReference type="EMBL" id="KAK4199233.1"/>
    </source>
</evidence>
<organism evidence="2 3">
    <name type="scientific">Triangularia verruculosa</name>
    <dbReference type="NCBI Taxonomy" id="2587418"/>
    <lineage>
        <taxon>Eukaryota</taxon>
        <taxon>Fungi</taxon>
        <taxon>Dikarya</taxon>
        <taxon>Ascomycota</taxon>
        <taxon>Pezizomycotina</taxon>
        <taxon>Sordariomycetes</taxon>
        <taxon>Sordariomycetidae</taxon>
        <taxon>Sordariales</taxon>
        <taxon>Podosporaceae</taxon>
        <taxon>Triangularia</taxon>
    </lineage>
</organism>
<sequence length="97" mass="11055">MPETESAESAAEQVKCDSDTDNIDDRRSYVGPYSHKEEFPLEYGDLVWIMQSGRPPLGEFRIVTVHPNDLFGLEWTSTGAVYPDLVQGKYLRRDPFS</sequence>
<dbReference type="EMBL" id="MU863935">
    <property type="protein sequence ID" value="KAK4199233.1"/>
    <property type="molecule type" value="Genomic_DNA"/>
</dbReference>
<protein>
    <submittedName>
        <fullName evidence="2">Uncharacterized protein</fullName>
    </submittedName>
</protein>
<feature type="region of interest" description="Disordered" evidence="1">
    <location>
        <begin position="1"/>
        <end position="29"/>
    </location>
</feature>
<feature type="compositionally biased region" description="Basic and acidic residues" evidence="1">
    <location>
        <begin position="14"/>
        <end position="29"/>
    </location>
</feature>
<evidence type="ECO:0000313" key="3">
    <source>
        <dbReference type="Proteomes" id="UP001303160"/>
    </source>
</evidence>
<proteinExistence type="predicted"/>